<reference evidence="1 2" key="1">
    <citation type="submission" date="2018-06" db="EMBL/GenBank/DDBJ databases">
        <authorList>
            <consortium name="Pathogen Informatics"/>
            <person name="Doyle S."/>
        </authorList>
    </citation>
    <scope>NUCLEOTIDE SEQUENCE [LARGE SCALE GENOMIC DNA]</scope>
    <source>
        <strain evidence="1 2">NCTC13102</strain>
    </source>
</reference>
<accession>A0A2X3BDV2</accession>
<evidence type="ECO:0000313" key="2">
    <source>
        <dbReference type="Proteomes" id="UP000250166"/>
    </source>
</evidence>
<dbReference type="Gene3D" id="3.30.420.10">
    <property type="entry name" value="Ribonuclease H-like superfamily/Ribonuclease H"/>
    <property type="match status" value="1"/>
</dbReference>
<dbReference type="InterPro" id="IPR036397">
    <property type="entry name" value="RNaseH_sf"/>
</dbReference>
<organism evidence="1 2">
    <name type="scientific">Helicobacter fennelliae</name>
    <dbReference type="NCBI Taxonomy" id="215"/>
    <lineage>
        <taxon>Bacteria</taxon>
        <taxon>Pseudomonadati</taxon>
        <taxon>Campylobacterota</taxon>
        <taxon>Epsilonproteobacteria</taxon>
        <taxon>Campylobacterales</taxon>
        <taxon>Helicobacteraceae</taxon>
        <taxon>Helicobacter</taxon>
    </lineage>
</organism>
<evidence type="ECO:0000313" key="1">
    <source>
        <dbReference type="EMBL" id="SQB98793.1"/>
    </source>
</evidence>
<sequence length="42" mass="4570">MQNLKILGFDIGIASIGWAFVEGSELKSCGVRIFTKAENPKT</sequence>
<protein>
    <submittedName>
        <fullName evidence="1">CRISPR-associated protein</fullName>
    </submittedName>
</protein>
<dbReference type="Proteomes" id="UP000250166">
    <property type="component" value="Unassembled WGS sequence"/>
</dbReference>
<name>A0A2X3BDV2_9HELI</name>
<dbReference type="EMBL" id="UAWL01000006">
    <property type="protein sequence ID" value="SQB98793.1"/>
    <property type="molecule type" value="Genomic_DNA"/>
</dbReference>
<dbReference type="GO" id="GO:0003676">
    <property type="term" value="F:nucleic acid binding"/>
    <property type="evidence" value="ECO:0007669"/>
    <property type="project" value="InterPro"/>
</dbReference>
<proteinExistence type="predicted"/>
<gene>
    <name evidence="1" type="primary">csn1_2</name>
    <name evidence="1" type="ORF">NCTC13102_01260</name>
</gene>
<dbReference type="AlphaFoldDB" id="A0A2X3BDV2"/>